<organism evidence="11 12">
    <name type="scientific">Bifidobacterium vespertilionis</name>
    <dbReference type="NCBI Taxonomy" id="2562524"/>
    <lineage>
        <taxon>Bacteria</taxon>
        <taxon>Bacillati</taxon>
        <taxon>Actinomycetota</taxon>
        <taxon>Actinomycetes</taxon>
        <taxon>Bifidobacteriales</taxon>
        <taxon>Bifidobacteriaceae</taxon>
        <taxon>Bifidobacterium</taxon>
    </lineage>
</organism>
<proteinExistence type="predicted"/>
<dbReference type="OrthoDB" id="9813151at2"/>
<feature type="domain" description="Histidine kinase" evidence="9">
    <location>
        <begin position="177"/>
        <end position="395"/>
    </location>
</feature>
<evidence type="ECO:0000259" key="9">
    <source>
        <dbReference type="PROSITE" id="PS50109"/>
    </source>
</evidence>
<keyword evidence="5" id="KW-0808">Transferase</keyword>
<evidence type="ECO:0000256" key="7">
    <source>
        <dbReference type="ARBA" id="ARBA00023012"/>
    </source>
</evidence>
<dbReference type="SUPFAM" id="SSF47384">
    <property type="entry name" value="Homodimeric domain of signal transducing histidine kinase"/>
    <property type="match status" value="1"/>
</dbReference>
<accession>A0A5J5DYB4</accession>
<dbReference type="GO" id="GO:0016036">
    <property type="term" value="P:cellular response to phosphate starvation"/>
    <property type="evidence" value="ECO:0007669"/>
    <property type="project" value="TreeGrafter"/>
</dbReference>
<gene>
    <name evidence="11" type="ORF">EM848_10705</name>
    <name evidence="10" type="ORF">EMO90_03745</name>
</gene>
<comment type="subcellular location">
    <subcellularLocation>
        <location evidence="2">Cell membrane</location>
    </subcellularLocation>
</comment>
<dbReference type="AlphaFoldDB" id="A0A5J5DYB4"/>
<dbReference type="EC" id="2.7.13.3" evidence="3"/>
<dbReference type="EMBL" id="RZNZ01000004">
    <property type="protein sequence ID" value="KAA8821435.1"/>
    <property type="molecule type" value="Genomic_DNA"/>
</dbReference>
<dbReference type="InterPro" id="IPR003594">
    <property type="entry name" value="HATPase_dom"/>
</dbReference>
<evidence type="ECO:0000256" key="3">
    <source>
        <dbReference type="ARBA" id="ARBA00012438"/>
    </source>
</evidence>
<dbReference type="CDD" id="cd00082">
    <property type="entry name" value="HisKA"/>
    <property type="match status" value="1"/>
</dbReference>
<sequence length="395" mass="42785">MGAARDRMVEKTGNVPVSSMLETWWHGLARRYRDDHQVEETPDDIDDETAALLGMMPIASIVVGRDGEVVRSSPEAYRFNVVRDDAIVDETVLKAVDEVRRTGGRTTFDLTTQTELADVALTVPGGGTPASAKVQGVSRPNWLKVSVGRVGDFVVVMLDDVSDAVRFSRTRDSFITNVSEQLLQPTSALEKLARDLEVSASDPERIAADAGEVRSASRRLNRMVSDLLLLVKAQEQIVPSSANRLSLLAQVRDVADRLAPVAKEARVRLSVGGDRDLTVNGDGDQIRIAITKLVENAIGYSRDGGTVSVGVSKSSDGRHAVVRVIDQGTGIPKEDQERIFERFYRGSTQTDRTRDGIGLGLAIVKHVALTHHGSASVWSMPGSGSTFSFTLPLAQ</sequence>
<dbReference type="PRINTS" id="PR00344">
    <property type="entry name" value="BCTRLSENSOR"/>
</dbReference>
<dbReference type="GO" id="GO:0004721">
    <property type="term" value="F:phosphoprotein phosphatase activity"/>
    <property type="evidence" value="ECO:0007669"/>
    <property type="project" value="TreeGrafter"/>
</dbReference>
<keyword evidence="6 11" id="KW-0418">Kinase</keyword>
<dbReference type="SMART" id="SM00387">
    <property type="entry name" value="HATPase_c"/>
    <property type="match status" value="1"/>
</dbReference>
<dbReference type="PROSITE" id="PS50109">
    <property type="entry name" value="HIS_KIN"/>
    <property type="match status" value="1"/>
</dbReference>
<evidence type="ECO:0000313" key="11">
    <source>
        <dbReference type="EMBL" id="KAA8821489.1"/>
    </source>
</evidence>
<evidence type="ECO:0000256" key="6">
    <source>
        <dbReference type="ARBA" id="ARBA00022777"/>
    </source>
</evidence>
<dbReference type="FunFam" id="3.30.565.10:FF:000006">
    <property type="entry name" value="Sensor histidine kinase WalK"/>
    <property type="match status" value="1"/>
</dbReference>
<dbReference type="InterPro" id="IPR003661">
    <property type="entry name" value="HisK_dim/P_dom"/>
</dbReference>
<dbReference type="InterPro" id="IPR004358">
    <property type="entry name" value="Sig_transdc_His_kin-like_C"/>
</dbReference>
<dbReference type="Proteomes" id="UP000345527">
    <property type="component" value="Unassembled WGS sequence"/>
</dbReference>
<dbReference type="PANTHER" id="PTHR45453">
    <property type="entry name" value="PHOSPHATE REGULON SENSOR PROTEIN PHOR"/>
    <property type="match status" value="1"/>
</dbReference>
<dbReference type="InterPro" id="IPR036890">
    <property type="entry name" value="HATPase_C_sf"/>
</dbReference>
<dbReference type="GO" id="GO:0000155">
    <property type="term" value="F:phosphorelay sensor kinase activity"/>
    <property type="evidence" value="ECO:0007669"/>
    <property type="project" value="InterPro"/>
</dbReference>
<evidence type="ECO:0000256" key="1">
    <source>
        <dbReference type="ARBA" id="ARBA00000085"/>
    </source>
</evidence>
<evidence type="ECO:0000256" key="2">
    <source>
        <dbReference type="ARBA" id="ARBA00004236"/>
    </source>
</evidence>
<keyword evidence="13" id="KW-1185">Reference proteome</keyword>
<dbReference type="InterPro" id="IPR005467">
    <property type="entry name" value="His_kinase_dom"/>
</dbReference>
<evidence type="ECO:0000313" key="13">
    <source>
        <dbReference type="Proteomes" id="UP000374630"/>
    </source>
</evidence>
<comment type="catalytic activity">
    <reaction evidence="1">
        <text>ATP + protein L-histidine = ADP + protein N-phospho-L-histidine.</text>
        <dbReference type="EC" id="2.7.13.3"/>
    </reaction>
</comment>
<protein>
    <recommendedName>
        <fullName evidence="8">Sensor-like histidine kinase SenX3</fullName>
        <ecNumber evidence="3">2.7.13.3</ecNumber>
    </recommendedName>
</protein>
<evidence type="ECO:0000256" key="8">
    <source>
        <dbReference type="ARBA" id="ARBA00039401"/>
    </source>
</evidence>
<keyword evidence="4" id="KW-0597">Phosphoprotein</keyword>
<dbReference type="InterPro" id="IPR036097">
    <property type="entry name" value="HisK_dim/P_sf"/>
</dbReference>
<dbReference type="SUPFAM" id="SSF55874">
    <property type="entry name" value="ATPase domain of HSP90 chaperone/DNA topoisomerase II/histidine kinase"/>
    <property type="match status" value="1"/>
</dbReference>
<dbReference type="Gene3D" id="1.10.287.130">
    <property type="match status" value="1"/>
</dbReference>
<evidence type="ECO:0000256" key="5">
    <source>
        <dbReference type="ARBA" id="ARBA00022679"/>
    </source>
</evidence>
<dbReference type="InterPro" id="IPR050351">
    <property type="entry name" value="BphY/WalK/GraS-like"/>
</dbReference>
<name>A0A5J5DYB4_9BIFI</name>
<dbReference type="PANTHER" id="PTHR45453:SF1">
    <property type="entry name" value="PHOSPHATE REGULON SENSOR PROTEIN PHOR"/>
    <property type="match status" value="1"/>
</dbReference>
<dbReference type="Pfam" id="PF02518">
    <property type="entry name" value="HATPase_c"/>
    <property type="match status" value="1"/>
</dbReference>
<dbReference type="GO" id="GO:0005886">
    <property type="term" value="C:plasma membrane"/>
    <property type="evidence" value="ECO:0007669"/>
    <property type="project" value="UniProtKB-SubCell"/>
</dbReference>
<keyword evidence="7" id="KW-0902">Two-component regulatory system</keyword>
<evidence type="ECO:0000313" key="10">
    <source>
        <dbReference type="EMBL" id="KAA8821435.1"/>
    </source>
</evidence>
<dbReference type="EMBL" id="RZOA01000028">
    <property type="protein sequence ID" value="KAA8821489.1"/>
    <property type="molecule type" value="Genomic_DNA"/>
</dbReference>
<evidence type="ECO:0000256" key="4">
    <source>
        <dbReference type="ARBA" id="ARBA00022553"/>
    </source>
</evidence>
<dbReference type="Proteomes" id="UP000374630">
    <property type="component" value="Unassembled WGS sequence"/>
</dbReference>
<comment type="caution">
    <text evidence="11">The sequence shown here is derived from an EMBL/GenBank/DDBJ whole genome shotgun (WGS) entry which is preliminary data.</text>
</comment>
<evidence type="ECO:0000313" key="12">
    <source>
        <dbReference type="Proteomes" id="UP000345527"/>
    </source>
</evidence>
<reference evidence="12 13" key="1">
    <citation type="journal article" date="2019" name="Syst. Appl. Microbiol.">
        <title>Characterization of Bifidobacterium species in feaces of the Egyptian fruit bat: Description of B. vespertilionis sp. nov. and B. rousetti sp. nov.</title>
        <authorList>
            <person name="Modesto M."/>
            <person name="Satti M."/>
            <person name="Watanabe K."/>
            <person name="Puglisi E."/>
            <person name="Morelli L."/>
            <person name="Huang C.-H."/>
            <person name="Liou J.-S."/>
            <person name="Miyashita M."/>
            <person name="Tamura T."/>
            <person name="Saito S."/>
            <person name="Mori K."/>
            <person name="Huang L."/>
            <person name="Sciavilla P."/>
            <person name="Sandri C."/>
            <person name="Spiezio C."/>
            <person name="Vitali F."/>
            <person name="Cavalieri D."/>
            <person name="Perpetuini G."/>
            <person name="Tofalo R."/>
            <person name="Bonetti A."/>
            <person name="Arita M."/>
            <person name="Mattarelli P."/>
        </authorList>
    </citation>
    <scope>NUCLEOTIDE SEQUENCE [LARGE SCALE GENOMIC DNA]</scope>
    <source>
        <strain evidence="10 13">RST16</strain>
        <strain evidence="11 12">RST8</strain>
    </source>
</reference>
<dbReference type="Gene3D" id="3.30.565.10">
    <property type="entry name" value="Histidine kinase-like ATPase, C-terminal domain"/>
    <property type="match status" value="1"/>
</dbReference>
<dbReference type="CDD" id="cd00075">
    <property type="entry name" value="HATPase"/>
    <property type="match status" value="1"/>
</dbReference>